<proteinExistence type="predicted"/>
<comment type="caution">
    <text evidence="2">The sequence shown here is derived from an EMBL/GenBank/DDBJ whole genome shotgun (WGS) entry which is preliminary data.</text>
</comment>
<accession>A0ABU2JCU5</accession>
<gene>
    <name evidence="2" type="ORF">RM423_15575</name>
</gene>
<feature type="domain" description="Resolvase/invertase-type recombinase catalytic" evidence="1">
    <location>
        <begin position="1"/>
        <end position="142"/>
    </location>
</feature>
<dbReference type="InterPro" id="IPR036162">
    <property type="entry name" value="Resolvase-like_N_sf"/>
</dbReference>
<protein>
    <submittedName>
        <fullName evidence="2">Recombinase family protein</fullName>
    </submittedName>
</protein>
<name>A0ABU2JCU5_9ACTN</name>
<dbReference type="Pfam" id="PF00239">
    <property type="entry name" value="Resolvase"/>
    <property type="match status" value="1"/>
</dbReference>
<evidence type="ECO:0000259" key="1">
    <source>
        <dbReference type="SMART" id="SM00857"/>
    </source>
</evidence>
<reference evidence="3" key="1">
    <citation type="submission" date="2023-07" db="EMBL/GenBank/DDBJ databases">
        <title>30 novel species of actinomycetes from the DSMZ collection.</title>
        <authorList>
            <person name="Nouioui I."/>
        </authorList>
    </citation>
    <scope>NUCLEOTIDE SEQUENCE [LARGE SCALE GENOMIC DNA]</scope>
    <source>
        <strain evidence="3">DSM 44399</strain>
    </source>
</reference>
<dbReference type="SMART" id="SM00857">
    <property type="entry name" value="Resolvase"/>
    <property type="match status" value="1"/>
</dbReference>
<dbReference type="CDD" id="cd00338">
    <property type="entry name" value="Ser_Recombinase"/>
    <property type="match status" value="1"/>
</dbReference>
<dbReference type="EMBL" id="JAVREH010000023">
    <property type="protein sequence ID" value="MDT0262816.1"/>
    <property type="molecule type" value="Genomic_DNA"/>
</dbReference>
<dbReference type="SUPFAM" id="SSF53041">
    <property type="entry name" value="Resolvase-like"/>
    <property type="match status" value="1"/>
</dbReference>
<dbReference type="Proteomes" id="UP001183176">
    <property type="component" value="Unassembled WGS sequence"/>
</dbReference>
<sequence>MSTEDQQDPDASRNWQLARARALTERHGEIVTEFFDIGQSRSIPWKRRPRAAELLGQLKDPDRGFEAVVIGEPQRAFYGNQYGLTFPVFAHYGVQLWVPEVGGPIDPESEAHDLVMSVFGGMSKGERTRIKIRVRAAMSAQA</sequence>
<dbReference type="Gene3D" id="3.40.50.1390">
    <property type="entry name" value="Resolvase, N-terminal catalytic domain"/>
    <property type="match status" value="1"/>
</dbReference>
<evidence type="ECO:0000313" key="3">
    <source>
        <dbReference type="Proteomes" id="UP001183176"/>
    </source>
</evidence>
<keyword evidence="3" id="KW-1185">Reference proteome</keyword>
<evidence type="ECO:0000313" key="2">
    <source>
        <dbReference type="EMBL" id="MDT0262816.1"/>
    </source>
</evidence>
<organism evidence="2 3">
    <name type="scientific">Jatrophihabitans lederbergiae</name>
    <dbReference type="NCBI Taxonomy" id="3075547"/>
    <lineage>
        <taxon>Bacteria</taxon>
        <taxon>Bacillati</taxon>
        <taxon>Actinomycetota</taxon>
        <taxon>Actinomycetes</taxon>
        <taxon>Jatrophihabitantales</taxon>
        <taxon>Jatrophihabitantaceae</taxon>
        <taxon>Jatrophihabitans</taxon>
    </lineage>
</organism>
<dbReference type="InterPro" id="IPR006119">
    <property type="entry name" value="Resolv_N"/>
</dbReference>